<reference evidence="1 2" key="1">
    <citation type="submission" date="2015-12" db="EMBL/GenBank/DDBJ databases">
        <title>The genome of Folsomia candida.</title>
        <authorList>
            <person name="Faddeeva A."/>
            <person name="Derks M.F."/>
            <person name="Anvar Y."/>
            <person name="Smit S."/>
            <person name="Van Straalen N."/>
            <person name="Roelofs D."/>
        </authorList>
    </citation>
    <scope>NUCLEOTIDE SEQUENCE [LARGE SCALE GENOMIC DNA]</scope>
    <source>
        <strain evidence="1 2">VU population</strain>
        <tissue evidence="1">Whole body</tissue>
    </source>
</reference>
<evidence type="ECO:0000313" key="1">
    <source>
        <dbReference type="EMBL" id="OXA64929.1"/>
    </source>
</evidence>
<comment type="caution">
    <text evidence="1">The sequence shown here is derived from an EMBL/GenBank/DDBJ whole genome shotgun (WGS) entry which is preliminary data.</text>
</comment>
<sequence length="568" mass="64957">MPPTKKFKIEDPIDLKKKKMAAIIEATFPSCNNELSQINKLYYIFKTLETVPIILHTGTYTEDIIISRDKWATACLIFNLEECTKLLCQAILTSDDVNNQQGGNLTNKKYAIISAVGWIINKANDFWLSPANIDDNIIWPTQEAIEERTIVSNFVDNFIENIKLLDDKAGQPDELQSTSFLENVEDEILLKFKQIYDKAVKTSSFKDSYEIFEYLIRAYDEGRDKFIGGVSLNPDDYFKAYLSHSDINLVTNTIITSLVKDLGHEHLNEWRTSPIIKLITYQCVGHIRARHAKMFVTSAKSGDRRFLTKEEINQLNDTAFTTRLPEDVRTPVESQSQNYVESVMYQIVESNIYNDVSIWGQFPSSSAANIMSQSEYSGLDHLATSNQIIELFSEEAEASSSSSVINEFERYQLKFSGEIETDLPSWTEKDYMTSQERPQMLLKSEEIAKMALIFTSDSLAGCKCLMKKIFNTTELQGMNWSGRPSINGGHKHAAFIKNPKTFFIFYFLRLMKTSAKLKVNWDKVHEDTSIQLEALTDLEFYKIKQHIFIDKATKTKITGCMSKGDLNK</sequence>
<proteinExistence type="predicted"/>
<organism evidence="1 2">
    <name type="scientific">Folsomia candida</name>
    <name type="common">Springtail</name>
    <dbReference type="NCBI Taxonomy" id="158441"/>
    <lineage>
        <taxon>Eukaryota</taxon>
        <taxon>Metazoa</taxon>
        <taxon>Ecdysozoa</taxon>
        <taxon>Arthropoda</taxon>
        <taxon>Hexapoda</taxon>
        <taxon>Collembola</taxon>
        <taxon>Entomobryomorpha</taxon>
        <taxon>Isotomoidea</taxon>
        <taxon>Isotomidae</taxon>
        <taxon>Proisotominae</taxon>
        <taxon>Folsomia</taxon>
    </lineage>
</organism>
<dbReference type="Proteomes" id="UP000198287">
    <property type="component" value="Unassembled WGS sequence"/>
</dbReference>
<evidence type="ECO:0000313" key="2">
    <source>
        <dbReference type="Proteomes" id="UP000198287"/>
    </source>
</evidence>
<name>A0A226F560_FOLCA</name>
<protein>
    <submittedName>
        <fullName evidence="1">Uncharacterized protein</fullName>
    </submittedName>
</protein>
<dbReference type="EMBL" id="LNIX01000001">
    <property type="protein sequence ID" value="OXA64929.1"/>
    <property type="molecule type" value="Genomic_DNA"/>
</dbReference>
<dbReference type="AlphaFoldDB" id="A0A226F560"/>
<accession>A0A226F560</accession>
<gene>
    <name evidence="1" type="ORF">Fcan01_00356</name>
</gene>
<keyword evidence="2" id="KW-1185">Reference proteome</keyword>